<keyword evidence="2" id="KW-1185">Reference proteome</keyword>
<accession>A0A191ZT76</accession>
<proteinExistence type="predicted"/>
<dbReference type="EMBL" id="CP016022">
    <property type="protein sequence ID" value="ANJ71306.1"/>
    <property type="molecule type" value="Genomic_DNA"/>
</dbReference>
<dbReference type="InterPro" id="IPR006597">
    <property type="entry name" value="Sel1-like"/>
</dbReference>
<protein>
    <submittedName>
        <fullName evidence="1">Uncharacterized protein</fullName>
    </submittedName>
</protein>
<evidence type="ECO:0000313" key="1">
    <source>
        <dbReference type="EMBL" id="ANJ71306.1"/>
    </source>
</evidence>
<dbReference type="Gene3D" id="1.25.40.10">
    <property type="entry name" value="Tetratricopeptide repeat domain"/>
    <property type="match status" value="1"/>
</dbReference>
<dbReference type="RefSeq" id="WP_064801561.1">
    <property type="nucleotide sequence ID" value="NZ_CP016022.1"/>
</dbReference>
<dbReference type="Pfam" id="PF08238">
    <property type="entry name" value="Sel1"/>
    <property type="match status" value="2"/>
</dbReference>
<reference evidence="2" key="1">
    <citation type="submission" date="2016-06" db="EMBL/GenBank/DDBJ databases">
        <authorList>
            <person name="Xu Y."/>
            <person name="Nagy A."/>
            <person name="Yan X."/>
            <person name="Kim S.W."/>
            <person name="Haley B."/>
            <person name="Liu N.T."/>
            <person name="Nou X."/>
        </authorList>
    </citation>
    <scope>NUCLEOTIDE SEQUENCE [LARGE SCALE GENOMIC DNA]</scope>
    <source>
        <strain evidence="2">ATCC 49129</strain>
    </source>
</reference>
<dbReference type="InterPro" id="IPR011990">
    <property type="entry name" value="TPR-like_helical_dom_sf"/>
</dbReference>
<evidence type="ECO:0000313" key="2">
    <source>
        <dbReference type="Proteomes" id="UP000078572"/>
    </source>
</evidence>
<dbReference type="AlphaFoldDB" id="A0A191ZT76"/>
<gene>
    <name evidence="1" type="ORF">A9Y76_01880</name>
</gene>
<sequence length="193" mass="22449">MRNRLLMLGAVVWLAACAQPQPLSDVVRICDDRGCADRPKAQVAFDQANIPDEDPRITALKEVAKREPKAAYDLGLRYFRGDGVRQDSYQALVWMREAGEHGNLQAQKALGAFYLFGLEEMGSDPAEAEKWLSIAVSRGDKESKKLLDEARKAKRSEQDDYKWRSQWRTTYYNYWYSGYPYLGVWRQTTWYWY</sequence>
<dbReference type="SMART" id="SM00671">
    <property type="entry name" value="SEL1"/>
    <property type="match status" value="2"/>
</dbReference>
<organism evidence="1 2">
    <name type="scientific">Ralstonia insidiosa</name>
    <dbReference type="NCBI Taxonomy" id="190721"/>
    <lineage>
        <taxon>Bacteria</taxon>
        <taxon>Pseudomonadati</taxon>
        <taxon>Pseudomonadota</taxon>
        <taxon>Betaproteobacteria</taxon>
        <taxon>Burkholderiales</taxon>
        <taxon>Burkholderiaceae</taxon>
        <taxon>Ralstonia</taxon>
    </lineage>
</organism>
<dbReference type="Proteomes" id="UP000078572">
    <property type="component" value="Chromosome 1"/>
</dbReference>
<dbReference type="SUPFAM" id="SSF81901">
    <property type="entry name" value="HCP-like"/>
    <property type="match status" value="1"/>
</dbReference>
<dbReference type="OrthoDB" id="5365194at2"/>
<name>A0A191ZT76_9RALS</name>
<dbReference type="GeneID" id="61524754"/>
<dbReference type="PROSITE" id="PS51257">
    <property type="entry name" value="PROKAR_LIPOPROTEIN"/>
    <property type="match status" value="1"/>
</dbReference>
<dbReference type="STRING" id="190721.ACS15_0426"/>